<evidence type="ECO:0000256" key="3">
    <source>
        <dbReference type="ARBA" id="ARBA00023273"/>
    </source>
</evidence>
<keyword evidence="2" id="KW-0677">Repeat</keyword>
<keyword evidence="9" id="KW-1185">Reference proteome</keyword>
<gene>
    <name evidence="8" type="ORF">APICC_06562</name>
</gene>
<evidence type="ECO:0000313" key="8">
    <source>
        <dbReference type="EMBL" id="PBC34342.1"/>
    </source>
</evidence>
<feature type="domain" description="PDZ" evidence="7">
    <location>
        <begin position="62"/>
        <end position="131"/>
    </location>
</feature>
<protein>
    <submittedName>
        <fullName evidence="8">Harmonin</fullName>
    </submittedName>
</protein>
<dbReference type="PANTHER" id="PTHR23116">
    <property type="entry name" value="PDZ DOMAIN CONTAINING WHIRLIN AND HARMONIN-RELATED"/>
    <property type="match status" value="1"/>
</dbReference>
<feature type="region of interest" description="Disordered" evidence="5">
    <location>
        <begin position="756"/>
        <end position="797"/>
    </location>
</feature>
<feature type="region of interest" description="Disordered" evidence="5">
    <location>
        <begin position="491"/>
        <end position="594"/>
    </location>
</feature>
<evidence type="ECO:0000256" key="4">
    <source>
        <dbReference type="PROSITE-ProRule" id="PRU00168"/>
    </source>
</evidence>
<evidence type="ECO:0000259" key="7">
    <source>
        <dbReference type="PROSITE" id="PS50106"/>
    </source>
</evidence>
<dbReference type="InterPro" id="IPR023578">
    <property type="entry name" value="Ras_GEF_dom_sf"/>
</dbReference>
<dbReference type="GO" id="GO:0007264">
    <property type="term" value="P:small GTPase-mediated signal transduction"/>
    <property type="evidence" value="ECO:0007669"/>
    <property type="project" value="InterPro"/>
</dbReference>
<dbReference type="SUPFAM" id="SSF48366">
    <property type="entry name" value="Ras GEF"/>
    <property type="match status" value="1"/>
</dbReference>
<feature type="region of interest" description="Disordered" evidence="5">
    <location>
        <begin position="457"/>
        <end position="478"/>
    </location>
</feature>
<dbReference type="OrthoDB" id="6021951at2759"/>
<feature type="domain" description="PDZ" evidence="7">
    <location>
        <begin position="190"/>
        <end position="258"/>
    </location>
</feature>
<dbReference type="PANTHER" id="PTHR23116:SF36">
    <property type="entry name" value="HARMONIN"/>
    <property type="match status" value="1"/>
</dbReference>
<dbReference type="PROSITE" id="PS50106">
    <property type="entry name" value="PDZ"/>
    <property type="match status" value="2"/>
</dbReference>
<proteinExistence type="predicted"/>
<dbReference type="InterPro" id="IPR051844">
    <property type="entry name" value="USH2_Complex_Protein"/>
</dbReference>
<name>A0A2A3ESS0_APICC</name>
<feature type="domain" description="Ras-GEF" evidence="6">
    <location>
        <begin position="1349"/>
        <end position="1596"/>
    </location>
</feature>
<dbReference type="InterPro" id="IPR036034">
    <property type="entry name" value="PDZ_sf"/>
</dbReference>
<dbReference type="GO" id="GO:0032426">
    <property type="term" value="C:stereocilium tip"/>
    <property type="evidence" value="ECO:0007669"/>
    <property type="project" value="TreeGrafter"/>
</dbReference>
<evidence type="ECO:0000313" key="9">
    <source>
        <dbReference type="Proteomes" id="UP000242457"/>
    </source>
</evidence>
<dbReference type="SMART" id="SM00147">
    <property type="entry name" value="RasGEF"/>
    <property type="match status" value="1"/>
</dbReference>
<sequence>MRLPGGNYPDSSSKIERRRKLMWKGSGGASGTASAGMVPSTGGGPGNPTGGGRMAVIGVTRNVRLRRRGASGFGFSLRGGREYAAGFYVSDVQPGSEAHRNGLRVGDQIIRVNGYPVEDAVHQEVALLAKNQQVLVLKIRSVGMIPVKEMLYDSQSNPNDPVTWHMVQQQQQQLQYNETGLGTVPSTEVRIRILVGEKGRLGCGVCRGIVPGLTVQGTRDDGPARAAGLKAGDIIIWCNGQRLTDLPFERAIEVMRSSAVLDLIVQRPTPNHLYDCPEPLWTRGSSGYDSETSSMAAASPQPQNPSYSPQHHHDPRMHHRYPRDDAYNRNGRKLPSDGKIIVPPNNCRICCPLALSTSSCSSAEWPHMDQAQEWTRKPNNTTVIRINQSQNQNHRYPPGRLNSRGNYEDDIDNEPLYDPVAPRIDYEVHDFDANPRDEANRRLAYRRDNVRQQDVIYDGPADDIPPYHGSKENGAQEGDRKTITTVEIHQTVCPPAPPPPLPYKWSADTKPMNAKGMQMGSTMSMGSTGSTETESSLESSCSKDSASTSSSLSTSSCEPPSTVSYGSITATSAGTNKTNDTTATAHATSRNCATRTSPIACTDLGTAITQELQRRAQQRNMNNAAKTEAAREKAAEPRKPQNPEALRAQEQKVTHDKVVNISDGGVQTCPPKDVQQRAAKSPFLRSGGGSVATNAQNVKPSSGKVAIRIGAYEGEAKQPSKLDFLSQQPRADRNGTDELANGPVVSRLQNELAATLQRSNLRRKTDGEVQPTIKPIPENTAVSNNEATNSEPGKLGQSNVEKLASALNNKVTIKSDSMHQTCKIKSRHRTRNPEVDQNRIKKLLASEYSDFSDVILVESPFAETTRNGRGIRQVSLALTPSKLIVAADVFNEKSQFFCPRTLDPSIESFELISVYPLRCVNLSIFSRRRRKTLKARFIDGRVNYYELGGIQRRNILWKKWCEHVENLLASKMNGSSLSETTAASSSSSTTLYILSSEIEIRKNSKKNGKRAVCRIWTHYGGAGDYAPPTWCQKDLYLGPSYNELMDGRYAPIPIRFAGASLEDIKTELEDFSPIKIEKVTRSWPTCRCFKEKHKNDVLCDVLFIRDHNRKYYNTSKFYTTCQGCPRNHLQAKILEDRAIEKRSVWYRQETLDEVIAREREKEEEGRSPKKGLTRRISRFGFGVPEKCHSGLVLGPINAEREFTREMSVKQAHNFYALMESGVKVWEGKKKGRCKALYCKHFRRYGICTAPHFHYALGPWELRQHLTHLRNFRQEKERPSKRKLFGRRKKYQYEDSIIVPEEKYSFLERIFSGNGSCKKKKKLENQESGTNDQLRRLLRMDFRITIWDINSDILAMQLTLIDRDLFVRIPTEEIEILVFQRSSRNAPNLAAWIAFSHRISCLMASEILAVKKLPMRSRIVARLVNAAKKCYAMGNFHSCRSILAGLQAPPIFRLRKTWNYLRTHHANRYETMERLCKVYKHPCTEMYRQAWAKVETCNSSFMPYVGHLLLRLLDLNNSNDCHDTVVHVHDGIKNANDLCKKVSIGIIRDTTLKSNQSNNLEQKQESRRNIFASILTRMKNKKDEKTIYEEKSDGTWTIKEQDLAWKYFFRWYNAILKRKFRHKEEERLRDMDPRMKRVLDVVTWMVDCQRRAQGYNFPGHSFTKEFLLKTRYREDRENFFISLKLEPSMIT</sequence>
<feature type="region of interest" description="Disordered" evidence="5">
    <location>
        <begin position="617"/>
        <end position="652"/>
    </location>
</feature>
<dbReference type="EMBL" id="KZ288192">
    <property type="protein sequence ID" value="PBC34342.1"/>
    <property type="molecule type" value="Genomic_DNA"/>
</dbReference>
<dbReference type="GO" id="GO:0002142">
    <property type="term" value="C:stereocilia ankle link complex"/>
    <property type="evidence" value="ECO:0007669"/>
    <property type="project" value="TreeGrafter"/>
</dbReference>
<evidence type="ECO:0000256" key="1">
    <source>
        <dbReference type="ARBA" id="ARBA00004316"/>
    </source>
</evidence>
<accession>A0A2A3ESS0</accession>
<dbReference type="GO" id="GO:0005085">
    <property type="term" value="F:guanyl-nucleotide exchange factor activity"/>
    <property type="evidence" value="ECO:0007669"/>
    <property type="project" value="UniProtKB-KW"/>
</dbReference>
<dbReference type="InterPro" id="IPR001478">
    <property type="entry name" value="PDZ"/>
</dbReference>
<feature type="compositionally biased region" description="Low complexity" evidence="5">
    <location>
        <begin position="516"/>
        <end position="561"/>
    </location>
</feature>
<dbReference type="SMART" id="SM00228">
    <property type="entry name" value="PDZ"/>
    <property type="match status" value="2"/>
</dbReference>
<feature type="compositionally biased region" description="Polar residues" evidence="5">
    <location>
        <begin position="780"/>
        <end position="797"/>
    </location>
</feature>
<dbReference type="Gene3D" id="1.10.840.10">
    <property type="entry name" value="Ras guanine-nucleotide exchange factors catalytic domain"/>
    <property type="match status" value="1"/>
</dbReference>
<keyword evidence="4" id="KW-0344">Guanine-nucleotide releasing factor</keyword>
<dbReference type="CDD" id="cd00136">
    <property type="entry name" value="PDZ_canonical"/>
    <property type="match status" value="1"/>
</dbReference>
<dbReference type="PROSITE" id="PS50009">
    <property type="entry name" value="RASGEF_CAT"/>
    <property type="match status" value="1"/>
</dbReference>
<dbReference type="GO" id="GO:0005929">
    <property type="term" value="C:cilium"/>
    <property type="evidence" value="ECO:0007669"/>
    <property type="project" value="TreeGrafter"/>
</dbReference>
<dbReference type="Proteomes" id="UP000242457">
    <property type="component" value="Unassembled WGS sequence"/>
</dbReference>
<keyword evidence="3" id="KW-0966">Cell projection</keyword>
<dbReference type="Pfam" id="PF00617">
    <property type="entry name" value="RasGEF"/>
    <property type="match status" value="1"/>
</dbReference>
<dbReference type="Gene3D" id="2.30.42.10">
    <property type="match status" value="2"/>
</dbReference>
<feature type="compositionally biased region" description="Basic and acidic residues" evidence="5">
    <location>
        <begin position="628"/>
        <end position="652"/>
    </location>
</feature>
<reference evidence="8 9" key="1">
    <citation type="submission" date="2014-07" db="EMBL/GenBank/DDBJ databases">
        <title>Genomic and transcriptomic analysis on Apis cerana provide comprehensive insights into honey bee biology.</title>
        <authorList>
            <person name="Diao Q."/>
            <person name="Sun L."/>
            <person name="Zheng H."/>
            <person name="Zheng H."/>
            <person name="Xu S."/>
            <person name="Wang S."/>
            <person name="Zeng Z."/>
            <person name="Hu F."/>
            <person name="Su S."/>
            <person name="Wu J."/>
        </authorList>
    </citation>
    <scope>NUCLEOTIDE SEQUENCE [LARGE SCALE GENOMIC DNA]</scope>
    <source>
        <tissue evidence="8">Pupae without intestine</tissue>
    </source>
</reference>
<comment type="subcellular location">
    <subcellularLocation>
        <location evidence="1">Cell projection</location>
    </subcellularLocation>
</comment>
<feature type="compositionally biased region" description="Low complexity" evidence="5">
    <location>
        <begin position="293"/>
        <end position="309"/>
    </location>
</feature>
<dbReference type="InterPro" id="IPR036964">
    <property type="entry name" value="RASGEF_cat_dom_sf"/>
</dbReference>
<evidence type="ECO:0000259" key="6">
    <source>
        <dbReference type="PROSITE" id="PS50009"/>
    </source>
</evidence>
<dbReference type="Pfam" id="PF00595">
    <property type="entry name" value="PDZ"/>
    <property type="match status" value="2"/>
</dbReference>
<dbReference type="SUPFAM" id="SSF50156">
    <property type="entry name" value="PDZ domain-like"/>
    <property type="match status" value="2"/>
</dbReference>
<feature type="region of interest" description="Disordered" evidence="5">
    <location>
        <begin position="285"/>
        <end position="338"/>
    </location>
</feature>
<feature type="compositionally biased region" description="Gly residues" evidence="5">
    <location>
        <begin position="41"/>
        <end position="53"/>
    </location>
</feature>
<feature type="compositionally biased region" description="Polar residues" evidence="5">
    <location>
        <begin position="562"/>
        <end position="594"/>
    </location>
</feature>
<dbReference type="InterPro" id="IPR001895">
    <property type="entry name" value="RASGEF_cat_dom"/>
</dbReference>
<feature type="region of interest" description="Disordered" evidence="5">
    <location>
        <begin position="24"/>
        <end position="53"/>
    </location>
</feature>
<dbReference type="STRING" id="94128.A0A2A3ESS0"/>
<organism evidence="8 9">
    <name type="scientific">Apis cerana cerana</name>
    <name type="common">Oriental honeybee</name>
    <dbReference type="NCBI Taxonomy" id="94128"/>
    <lineage>
        <taxon>Eukaryota</taxon>
        <taxon>Metazoa</taxon>
        <taxon>Ecdysozoa</taxon>
        <taxon>Arthropoda</taxon>
        <taxon>Hexapoda</taxon>
        <taxon>Insecta</taxon>
        <taxon>Pterygota</taxon>
        <taxon>Neoptera</taxon>
        <taxon>Endopterygota</taxon>
        <taxon>Hymenoptera</taxon>
        <taxon>Apocrita</taxon>
        <taxon>Aculeata</taxon>
        <taxon>Apoidea</taxon>
        <taxon>Anthophila</taxon>
        <taxon>Apidae</taxon>
        <taxon>Apis</taxon>
    </lineage>
</organism>
<dbReference type="GO" id="GO:0005886">
    <property type="term" value="C:plasma membrane"/>
    <property type="evidence" value="ECO:0007669"/>
    <property type="project" value="TreeGrafter"/>
</dbReference>
<evidence type="ECO:0000256" key="2">
    <source>
        <dbReference type="ARBA" id="ARBA00022737"/>
    </source>
</evidence>
<evidence type="ECO:0000256" key="5">
    <source>
        <dbReference type="SAM" id="MobiDB-lite"/>
    </source>
</evidence>